<evidence type="ECO:0000313" key="3">
    <source>
        <dbReference type="Proteomes" id="UP001564760"/>
    </source>
</evidence>
<sequence>MSIAAPPPAWPPPPYPPGPPPRVTRRWPLLAAAAAAGAIIAATAATLITIQATPTPVAVPAPPALTVTETAKPPAPPAPLPAPQADAQTCHGWGDATALINAANKAQSVLPDGMTITNPEVRANPAWTAAVTQSGHLLGRAGDTLATQLAPGTSPMLADMTNTTVSALHTLSIAFTTFDPANGDAMTVFQANQQAMNVMCHQ</sequence>
<dbReference type="Proteomes" id="UP001564760">
    <property type="component" value="Unassembled WGS sequence"/>
</dbReference>
<name>A0ABV4C988_9MYCO</name>
<evidence type="ECO:0000313" key="2">
    <source>
        <dbReference type="EMBL" id="MEY8019109.1"/>
    </source>
</evidence>
<feature type="region of interest" description="Disordered" evidence="1">
    <location>
        <begin position="68"/>
        <end position="87"/>
    </location>
</feature>
<dbReference type="RefSeq" id="WP_369742133.1">
    <property type="nucleotide sequence ID" value="NZ_JBGEDP010000003.1"/>
</dbReference>
<feature type="compositionally biased region" description="Pro residues" evidence="1">
    <location>
        <begin position="73"/>
        <end position="82"/>
    </location>
</feature>
<reference evidence="2 3" key="1">
    <citation type="submission" date="2024-08" db="EMBL/GenBank/DDBJ databases">
        <title>Mycobacterium servetensis sp. nov., a novel rapid-growing mycobacterial species recovered from a human patient in Zaragoza, Spain.</title>
        <authorList>
            <person name="Tristancho-Baro A.I."/>
            <person name="Buenestado-Serrano S."/>
            <person name="Garcia De Viedma D."/>
            <person name="Milagro-Beamonte A."/>
            <person name="Burillo N."/>
            <person name="Sanz S."/>
            <person name="Lopez-Calleja A.I."/>
            <person name="Penas-Utrilla D."/>
            <person name="Guardingo M."/>
            <person name="Garcia M.J."/>
            <person name="Vinuelas-Bayon J."/>
        </authorList>
    </citation>
    <scope>NUCLEOTIDE SEQUENCE [LARGE SCALE GENOMIC DNA]</scope>
    <source>
        <strain evidence="3">HUMS_12744610</strain>
    </source>
</reference>
<comment type="caution">
    <text evidence="2">The sequence shown here is derived from an EMBL/GenBank/DDBJ whole genome shotgun (WGS) entry which is preliminary data.</text>
</comment>
<gene>
    <name evidence="2" type="ORF">AB8998_31160</name>
</gene>
<evidence type="ECO:0000256" key="1">
    <source>
        <dbReference type="SAM" id="MobiDB-lite"/>
    </source>
</evidence>
<accession>A0ABV4C988</accession>
<organism evidence="2 3">
    <name type="scientific">Mycobacterium servetii</name>
    <dbReference type="NCBI Taxonomy" id="3237418"/>
    <lineage>
        <taxon>Bacteria</taxon>
        <taxon>Bacillati</taxon>
        <taxon>Actinomycetota</taxon>
        <taxon>Actinomycetes</taxon>
        <taxon>Mycobacteriales</taxon>
        <taxon>Mycobacteriaceae</taxon>
        <taxon>Mycobacterium</taxon>
    </lineage>
</organism>
<protein>
    <submittedName>
        <fullName evidence="2">Uncharacterized protein</fullName>
    </submittedName>
</protein>
<keyword evidence="3" id="KW-1185">Reference proteome</keyword>
<dbReference type="EMBL" id="JBGEDP010000003">
    <property type="protein sequence ID" value="MEY8019109.1"/>
    <property type="molecule type" value="Genomic_DNA"/>
</dbReference>
<proteinExistence type="predicted"/>